<proteinExistence type="predicted"/>
<keyword evidence="1" id="KW-0732">Signal</keyword>
<keyword evidence="3" id="KW-1185">Reference proteome</keyword>
<evidence type="ECO:0000313" key="3">
    <source>
        <dbReference type="Proteomes" id="UP001265746"/>
    </source>
</evidence>
<dbReference type="EMBL" id="JAUJFL010000008">
    <property type="protein sequence ID" value="KAK2598419.1"/>
    <property type="molecule type" value="Genomic_DNA"/>
</dbReference>
<sequence length="181" mass="19709">MWPLASLLPLLAASVLAAPTPQADTTTCPTSSFALFFGPSLSDGREAYAWNDLTNWIRAITSLDIDTPERATFQVTNNRLFPVSNSTIFATVANDGGVIEFHESETTDRAAINAEVIPGTDGKCRLSLTAGANKYISMQNYKGWMHLTSDPEYSSRWWGEGPFEMAPFPAAAPAVSTRQEE</sequence>
<gene>
    <name evidence="2" type="ORF">N8I77_011839</name>
</gene>
<dbReference type="AlphaFoldDB" id="A0AAD9S504"/>
<reference evidence="2" key="1">
    <citation type="submission" date="2023-06" db="EMBL/GenBank/DDBJ databases">
        <authorList>
            <person name="Noh H."/>
        </authorList>
    </citation>
    <scope>NUCLEOTIDE SEQUENCE</scope>
    <source>
        <strain evidence="2">DUCC20226</strain>
    </source>
</reference>
<protein>
    <submittedName>
        <fullName evidence="2">Uncharacterized protein</fullName>
    </submittedName>
</protein>
<organism evidence="2 3">
    <name type="scientific">Phomopsis amygdali</name>
    <name type="common">Fusicoccum amygdali</name>
    <dbReference type="NCBI Taxonomy" id="1214568"/>
    <lineage>
        <taxon>Eukaryota</taxon>
        <taxon>Fungi</taxon>
        <taxon>Dikarya</taxon>
        <taxon>Ascomycota</taxon>
        <taxon>Pezizomycotina</taxon>
        <taxon>Sordariomycetes</taxon>
        <taxon>Sordariomycetidae</taxon>
        <taxon>Diaporthales</taxon>
        <taxon>Diaporthaceae</taxon>
        <taxon>Diaporthe</taxon>
    </lineage>
</organism>
<feature type="signal peptide" evidence="1">
    <location>
        <begin position="1"/>
        <end position="17"/>
    </location>
</feature>
<accession>A0AAD9S504</accession>
<evidence type="ECO:0000256" key="1">
    <source>
        <dbReference type="SAM" id="SignalP"/>
    </source>
</evidence>
<evidence type="ECO:0000313" key="2">
    <source>
        <dbReference type="EMBL" id="KAK2598419.1"/>
    </source>
</evidence>
<feature type="chain" id="PRO_5042284501" evidence="1">
    <location>
        <begin position="18"/>
        <end position="181"/>
    </location>
</feature>
<dbReference type="Proteomes" id="UP001265746">
    <property type="component" value="Unassembled WGS sequence"/>
</dbReference>
<comment type="caution">
    <text evidence="2">The sequence shown here is derived from an EMBL/GenBank/DDBJ whole genome shotgun (WGS) entry which is preliminary data.</text>
</comment>
<name>A0AAD9S504_PHOAM</name>